<evidence type="ECO:0000313" key="1">
    <source>
        <dbReference type="EMBL" id="HGB35922.1"/>
    </source>
</evidence>
<organism evidence="1">
    <name type="scientific">candidate division WOR-3 bacterium</name>
    <dbReference type="NCBI Taxonomy" id="2052148"/>
    <lineage>
        <taxon>Bacteria</taxon>
        <taxon>Bacteria division WOR-3</taxon>
    </lineage>
</organism>
<protein>
    <submittedName>
        <fullName evidence="1">Uncharacterized protein</fullName>
    </submittedName>
</protein>
<name>A0A7V3NU70_UNCW3</name>
<proteinExistence type="predicted"/>
<dbReference type="EMBL" id="DTGD01000125">
    <property type="protein sequence ID" value="HGB35922.1"/>
    <property type="molecule type" value="Genomic_DNA"/>
</dbReference>
<reference evidence="1" key="1">
    <citation type="journal article" date="2020" name="mSystems">
        <title>Genome- and Community-Level Interaction Insights into Carbon Utilization and Element Cycling Functions of Hydrothermarchaeota in Hydrothermal Sediment.</title>
        <authorList>
            <person name="Zhou Z."/>
            <person name="Liu Y."/>
            <person name="Xu W."/>
            <person name="Pan J."/>
            <person name="Luo Z.H."/>
            <person name="Li M."/>
        </authorList>
    </citation>
    <scope>NUCLEOTIDE SEQUENCE [LARGE SCALE GENOMIC DNA]</scope>
    <source>
        <strain evidence="1">SpSt-754</strain>
    </source>
</reference>
<accession>A0A7V3NU70</accession>
<gene>
    <name evidence="1" type="ORF">ENV38_03330</name>
</gene>
<sequence>MGPTGTFRDISITPCGSFGILLKKACYPWSIIKYLTASCTGQEFGGSTHTVVFLYMSSDDEAALDGSHGHPGLRSI</sequence>
<dbReference type="AlphaFoldDB" id="A0A7V3NU70"/>
<comment type="caution">
    <text evidence="1">The sequence shown here is derived from an EMBL/GenBank/DDBJ whole genome shotgun (WGS) entry which is preliminary data.</text>
</comment>